<keyword evidence="1" id="KW-1133">Transmembrane helix</keyword>
<dbReference type="AlphaFoldDB" id="A0A9N9EML4"/>
<feature type="non-terminal residue" evidence="2">
    <location>
        <position position="1"/>
    </location>
</feature>
<evidence type="ECO:0000313" key="3">
    <source>
        <dbReference type="Proteomes" id="UP000789375"/>
    </source>
</evidence>
<dbReference type="EMBL" id="CAJVPP010006784">
    <property type="protein sequence ID" value="CAG8681772.1"/>
    <property type="molecule type" value="Genomic_DNA"/>
</dbReference>
<evidence type="ECO:0000313" key="2">
    <source>
        <dbReference type="EMBL" id="CAG8681772.1"/>
    </source>
</evidence>
<feature type="transmembrane region" description="Helical" evidence="1">
    <location>
        <begin position="489"/>
        <end position="511"/>
    </location>
</feature>
<keyword evidence="3" id="KW-1185">Reference proteome</keyword>
<comment type="caution">
    <text evidence="2">The sequence shown here is derived from an EMBL/GenBank/DDBJ whole genome shotgun (WGS) entry which is preliminary data.</text>
</comment>
<evidence type="ECO:0000256" key="1">
    <source>
        <dbReference type="SAM" id="Phobius"/>
    </source>
</evidence>
<name>A0A9N9EML4_FUNMO</name>
<accession>A0A9N9EML4</accession>
<reference evidence="2" key="1">
    <citation type="submission" date="2021-06" db="EMBL/GenBank/DDBJ databases">
        <authorList>
            <person name="Kallberg Y."/>
            <person name="Tangrot J."/>
            <person name="Rosling A."/>
        </authorList>
    </citation>
    <scope>NUCLEOTIDE SEQUENCE</scope>
    <source>
        <strain evidence="2">87-6 pot B 2015</strain>
    </source>
</reference>
<gene>
    <name evidence="2" type="ORF">FMOSSE_LOCUS12928</name>
</gene>
<sequence length="592" mass="68604">MVDGRYALVYINSTGFDVDSIFPQEAIYVLILEYDQKTEREPAVLYHKIQGFKIIRISCDVFNVGVGQFCVVTGENENESFKKPIYIKFNFLSCGTVYDFKQFHFQTNPSVEQYFVQILPYGGYLLRGIANVDGQNIYDGYVFNDYNETYPWNLSIIESSSDVLNKILRNNTFVHVRREENQSWTLVTKELYKFNEDREFLQIKYYNKVELSYGNITIFQSDGNIRQIISGIDQQYIFHSEAGDFTTINITILKSTFNQPGRRYYVSIDNGFVKDKIHQEPLYGIKDQLWAFTTIQQETGISSDEVMGQVRLTPEGTSYFLYEADRKDFLTKLIKELADAIPVSPECITTNEGFEVDTSVSQESQKQIFLSIDIKKNETEFGSSFSFLSDDLDNLIMNKRITVIALGETTRYLDESYGYKAHPNVLKAYGITLVGAFVVAILLLGVYLYAKNENEDAKNTVIFQISIVIFDIIMDITFIITKAKNVEVLYIPSIVFFIFPFTISMILAFIIIKKEEQRREFLEWSRENRKFVELFTLFAGSEIGMLYVLESKVRIGGLNIFNAKFSKEALKRIYWASWFNIFFEDIPQFVIQ</sequence>
<feature type="transmembrane region" description="Helical" evidence="1">
    <location>
        <begin position="428"/>
        <end position="449"/>
    </location>
</feature>
<protein>
    <submittedName>
        <fullName evidence="2">15932_t:CDS:1</fullName>
    </submittedName>
</protein>
<keyword evidence="1" id="KW-0812">Transmembrane</keyword>
<keyword evidence="1" id="KW-0472">Membrane</keyword>
<organism evidence="2 3">
    <name type="scientific">Funneliformis mosseae</name>
    <name type="common">Endomycorrhizal fungus</name>
    <name type="synonym">Glomus mosseae</name>
    <dbReference type="NCBI Taxonomy" id="27381"/>
    <lineage>
        <taxon>Eukaryota</taxon>
        <taxon>Fungi</taxon>
        <taxon>Fungi incertae sedis</taxon>
        <taxon>Mucoromycota</taxon>
        <taxon>Glomeromycotina</taxon>
        <taxon>Glomeromycetes</taxon>
        <taxon>Glomerales</taxon>
        <taxon>Glomeraceae</taxon>
        <taxon>Funneliformis</taxon>
    </lineage>
</organism>
<proteinExistence type="predicted"/>
<feature type="transmembrane region" description="Helical" evidence="1">
    <location>
        <begin position="461"/>
        <end position="483"/>
    </location>
</feature>
<dbReference type="Proteomes" id="UP000789375">
    <property type="component" value="Unassembled WGS sequence"/>
</dbReference>